<evidence type="ECO:0000313" key="6">
    <source>
        <dbReference type="Proteomes" id="UP001213015"/>
    </source>
</evidence>
<dbReference type="Gene3D" id="3.40.50.10350">
    <property type="entry name" value="Glycerate kinase, domain 1"/>
    <property type="match status" value="1"/>
</dbReference>
<dbReference type="SUPFAM" id="SSF110738">
    <property type="entry name" value="Glycerate kinase I"/>
    <property type="match status" value="1"/>
</dbReference>
<keyword evidence="2 4" id="KW-0808">Transferase</keyword>
<evidence type="ECO:0000256" key="2">
    <source>
        <dbReference type="ARBA" id="ARBA00022679"/>
    </source>
</evidence>
<gene>
    <name evidence="5" type="ORF">L2422_01920</name>
</gene>
<dbReference type="InterPro" id="IPR004381">
    <property type="entry name" value="Glycerate_kinase"/>
</dbReference>
<reference evidence="5" key="1">
    <citation type="submission" date="2022-01" db="EMBL/GenBank/DDBJ databases">
        <title>VMRC isolate genome collection.</title>
        <authorList>
            <person name="France M."/>
            <person name="Rutt L."/>
            <person name="Humphrys M."/>
            <person name="Ravel J."/>
        </authorList>
    </citation>
    <scope>NUCLEOTIDE SEQUENCE</scope>
    <source>
        <strain evidence="5">C0127B5</strain>
    </source>
</reference>
<proteinExistence type="inferred from homology"/>
<dbReference type="RefSeq" id="WP_167802608.1">
    <property type="nucleotide sequence ID" value="NZ_JAKEYK010000013.1"/>
</dbReference>
<protein>
    <submittedName>
        <fullName evidence="5">Glycerate kinase</fullName>
    </submittedName>
</protein>
<dbReference type="PANTHER" id="PTHR21599:SF0">
    <property type="entry name" value="GLYCERATE KINASE"/>
    <property type="match status" value="1"/>
</dbReference>
<dbReference type="GO" id="GO:0031388">
    <property type="term" value="P:organic acid phosphorylation"/>
    <property type="evidence" value="ECO:0007669"/>
    <property type="project" value="UniProtKB-UniRule"/>
</dbReference>
<sequence length="381" mass="39812">MKILIAPDSYKNCMAARQVAVVMKKGLSRIFPNAEYVLVPMADGGEGTVDALVSATNGQFVDVQVHNPLNQLVMAKYGFLGDKKTAVIEMSAASGIQYVDKKTMNPMITTSYGTGEMIQDAVRHGAKQIILGIGGSATVDGGCGMAQALGVKLLDKNGQAIKLGGAGLADLTHIDISQVPEQIKKIKIYIASDVTNPLTGSQGSAVVFGPQKGATEQMIPVLDQNLHHLAQVVKNDLQVDYEATPGSGAAGGLGFGLLAFTNSEMKQGIELVTNFAQLAEKAKGADLVITGEGSTDFQTKFGKTPYGVALTTKKVAPQAPVVVLSGNIGPGVENLYENNVIDAIFSTPSGAKSLEQAIKDAPEDIALAAEEVGRLIKSVIK</sequence>
<evidence type="ECO:0000256" key="3">
    <source>
        <dbReference type="ARBA" id="ARBA00022777"/>
    </source>
</evidence>
<dbReference type="Gene3D" id="3.90.1510.10">
    <property type="entry name" value="Glycerate kinase, domain 2"/>
    <property type="match status" value="1"/>
</dbReference>
<dbReference type="PANTHER" id="PTHR21599">
    <property type="entry name" value="GLYCERATE KINASE"/>
    <property type="match status" value="1"/>
</dbReference>
<comment type="similarity">
    <text evidence="1 4">Belongs to the glycerate kinase type-1 family.</text>
</comment>
<dbReference type="InterPro" id="IPR036129">
    <property type="entry name" value="Glycerate_kinase_sf"/>
</dbReference>
<dbReference type="PIRSF" id="PIRSF006078">
    <property type="entry name" value="GlxK"/>
    <property type="match status" value="1"/>
</dbReference>
<dbReference type="NCBIfam" id="TIGR00045">
    <property type="entry name" value="glycerate kinase"/>
    <property type="match status" value="1"/>
</dbReference>
<evidence type="ECO:0000256" key="4">
    <source>
        <dbReference type="PIRNR" id="PIRNR006078"/>
    </source>
</evidence>
<evidence type="ECO:0000256" key="1">
    <source>
        <dbReference type="ARBA" id="ARBA00006284"/>
    </source>
</evidence>
<dbReference type="AlphaFoldDB" id="A0AAP3M405"/>
<comment type="caution">
    <text evidence="5">The sequence shown here is derived from an EMBL/GenBank/DDBJ whole genome shotgun (WGS) entry which is preliminary data.</text>
</comment>
<organism evidence="5 6">
    <name type="scientific">Lactobacillus mulieris</name>
    <dbReference type="NCBI Taxonomy" id="2508708"/>
    <lineage>
        <taxon>Bacteria</taxon>
        <taxon>Bacillati</taxon>
        <taxon>Bacillota</taxon>
        <taxon>Bacilli</taxon>
        <taxon>Lactobacillales</taxon>
        <taxon>Lactobacillaceae</taxon>
        <taxon>Lactobacillus</taxon>
    </lineage>
</organism>
<dbReference type="InterPro" id="IPR018197">
    <property type="entry name" value="Glycerate_kinase_RE-like"/>
</dbReference>
<dbReference type="Proteomes" id="UP001213015">
    <property type="component" value="Unassembled WGS sequence"/>
</dbReference>
<name>A0AAP3M405_9LACO</name>
<dbReference type="EMBL" id="JAKHLF010000002">
    <property type="protein sequence ID" value="MCZ3844283.1"/>
    <property type="molecule type" value="Genomic_DNA"/>
</dbReference>
<evidence type="ECO:0000313" key="5">
    <source>
        <dbReference type="EMBL" id="MCZ3844283.1"/>
    </source>
</evidence>
<keyword evidence="3 4" id="KW-0418">Kinase</keyword>
<accession>A0AAP3M405</accession>
<dbReference type="GO" id="GO:0008887">
    <property type="term" value="F:glycerate kinase activity"/>
    <property type="evidence" value="ECO:0007669"/>
    <property type="project" value="UniProtKB-UniRule"/>
</dbReference>
<dbReference type="InterPro" id="IPR018193">
    <property type="entry name" value="Glyc_kinase_flavodox-like_fold"/>
</dbReference>
<dbReference type="Pfam" id="PF02595">
    <property type="entry name" value="Gly_kinase"/>
    <property type="match status" value="1"/>
</dbReference>